<comment type="caution">
    <text evidence="5">The sequence shown here is derived from an EMBL/GenBank/DDBJ whole genome shotgun (WGS) entry which is preliminary data.</text>
</comment>
<reference evidence="6" key="1">
    <citation type="journal article" date="2019" name="Int. J. Syst. Evol. Microbiol.">
        <title>The Global Catalogue of Microorganisms (GCM) 10K type strain sequencing project: providing services to taxonomists for standard genome sequencing and annotation.</title>
        <authorList>
            <consortium name="The Broad Institute Genomics Platform"/>
            <consortium name="The Broad Institute Genome Sequencing Center for Infectious Disease"/>
            <person name="Wu L."/>
            <person name="Ma J."/>
        </authorList>
    </citation>
    <scope>NUCLEOTIDE SEQUENCE [LARGE SCALE GENOMIC DNA]</scope>
    <source>
        <strain evidence="6">IBRC-M 10908</strain>
    </source>
</reference>
<dbReference type="Pfam" id="PF01965">
    <property type="entry name" value="DJ-1_PfpI"/>
    <property type="match status" value="1"/>
</dbReference>
<dbReference type="Gene3D" id="3.40.50.880">
    <property type="match status" value="1"/>
</dbReference>
<evidence type="ECO:0000259" key="4">
    <source>
        <dbReference type="PROSITE" id="PS01124"/>
    </source>
</evidence>
<evidence type="ECO:0000256" key="3">
    <source>
        <dbReference type="ARBA" id="ARBA00023163"/>
    </source>
</evidence>
<accession>A0ABV8U2R1</accession>
<evidence type="ECO:0000313" key="5">
    <source>
        <dbReference type="EMBL" id="MFC4337054.1"/>
    </source>
</evidence>
<keyword evidence="3" id="KW-0804">Transcription</keyword>
<dbReference type="RefSeq" id="WP_380623615.1">
    <property type="nucleotide sequence ID" value="NZ_JBHSDK010000028.1"/>
</dbReference>
<dbReference type="InterPro" id="IPR052158">
    <property type="entry name" value="INH-QAR"/>
</dbReference>
<feature type="domain" description="HTH araC/xylS-type" evidence="4">
    <location>
        <begin position="216"/>
        <end position="314"/>
    </location>
</feature>
<dbReference type="Gene3D" id="1.10.10.60">
    <property type="entry name" value="Homeodomain-like"/>
    <property type="match status" value="1"/>
</dbReference>
<dbReference type="SUPFAM" id="SSF46689">
    <property type="entry name" value="Homeodomain-like"/>
    <property type="match status" value="2"/>
</dbReference>
<evidence type="ECO:0000256" key="2">
    <source>
        <dbReference type="ARBA" id="ARBA00023125"/>
    </source>
</evidence>
<keyword evidence="2" id="KW-0238">DNA-binding</keyword>
<proteinExistence type="predicted"/>
<evidence type="ECO:0000313" key="6">
    <source>
        <dbReference type="Proteomes" id="UP001595823"/>
    </source>
</evidence>
<dbReference type="InterPro" id="IPR018062">
    <property type="entry name" value="HTH_AraC-typ_CS"/>
</dbReference>
<dbReference type="PROSITE" id="PS01124">
    <property type="entry name" value="HTH_ARAC_FAMILY_2"/>
    <property type="match status" value="1"/>
</dbReference>
<evidence type="ECO:0000256" key="1">
    <source>
        <dbReference type="ARBA" id="ARBA00023015"/>
    </source>
</evidence>
<dbReference type="SMART" id="SM00342">
    <property type="entry name" value="HTH_ARAC"/>
    <property type="match status" value="1"/>
</dbReference>
<keyword evidence="6" id="KW-1185">Reference proteome</keyword>
<dbReference type="InterPro" id="IPR002818">
    <property type="entry name" value="DJ-1/PfpI"/>
</dbReference>
<dbReference type="PANTHER" id="PTHR43130:SF3">
    <property type="entry name" value="HTH-TYPE TRANSCRIPTIONAL REGULATOR RV1931C"/>
    <property type="match status" value="1"/>
</dbReference>
<dbReference type="SUPFAM" id="SSF52317">
    <property type="entry name" value="Class I glutamine amidotransferase-like"/>
    <property type="match status" value="1"/>
</dbReference>
<sequence>MSPHRVAVLALDNVVPFDLGIPDRVFSAATPSGKPLYTVETCGLGGAPIAAGGLTLHPAHDENLLAEADTVILATTHTSPDGLQPPTAPPGLADALGQIRPGARIVSFCSAALLLAEIGLLNGCRATTHWVLTDHLRRYPDITVVEDVLYVDEGDILTSAGAAAAIDLCLHLIRRDHGGEIANQAARRCVVSPWREGGQAQFIDQPVPLHTDTSTAPTRQWLLQTLAQRHTVDGMADNAHMSRRTFTRRFRDETGTSPLQWLQRQRIERARELLESTDLSVDRVAVDVGFGTGTALRQRFRTDIGISPTAYRSRFRHQALIRQPQVVLERLTYYRRSTVRTIDEYRKCQAEYFDLALPAHSCESVSKAEPHPKEIPGIRSVDVAFRLREGRRQQ</sequence>
<dbReference type="InterPro" id="IPR009057">
    <property type="entry name" value="Homeodomain-like_sf"/>
</dbReference>
<gene>
    <name evidence="5" type="ORF">ACFPET_17765</name>
</gene>
<organism evidence="5 6">
    <name type="scientific">Salininema proteolyticum</name>
    <dbReference type="NCBI Taxonomy" id="1607685"/>
    <lineage>
        <taxon>Bacteria</taxon>
        <taxon>Bacillati</taxon>
        <taxon>Actinomycetota</taxon>
        <taxon>Actinomycetes</taxon>
        <taxon>Glycomycetales</taxon>
        <taxon>Glycomycetaceae</taxon>
        <taxon>Salininema</taxon>
    </lineage>
</organism>
<dbReference type="PANTHER" id="PTHR43130">
    <property type="entry name" value="ARAC-FAMILY TRANSCRIPTIONAL REGULATOR"/>
    <property type="match status" value="1"/>
</dbReference>
<name>A0ABV8U2R1_9ACTN</name>
<dbReference type="CDD" id="cd03137">
    <property type="entry name" value="GATase1_AraC_1"/>
    <property type="match status" value="1"/>
</dbReference>
<dbReference type="InterPro" id="IPR029062">
    <property type="entry name" value="Class_I_gatase-like"/>
</dbReference>
<dbReference type="InterPro" id="IPR018060">
    <property type="entry name" value="HTH_AraC"/>
</dbReference>
<dbReference type="PROSITE" id="PS00041">
    <property type="entry name" value="HTH_ARAC_FAMILY_1"/>
    <property type="match status" value="1"/>
</dbReference>
<dbReference type="Pfam" id="PF12833">
    <property type="entry name" value="HTH_18"/>
    <property type="match status" value="1"/>
</dbReference>
<keyword evidence="1" id="KW-0805">Transcription regulation</keyword>
<dbReference type="EMBL" id="JBHSDK010000028">
    <property type="protein sequence ID" value="MFC4337054.1"/>
    <property type="molecule type" value="Genomic_DNA"/>
</dbReference>
<protein>
    <submittedName>
        <fullName evidence="5">GlxA family transcriptional regulator</fullName>
    </submittedName>
</protein>
<dbReference type="Proteomes" id="UP001595823">
    <property type="component" value="Unassembled WGS sequence"/>
</dbReference>